<keyword evidence="2" id="KW-0012">Acyltransferase</keyword>
<dbReference type="InterPro" id="IPR016181">
    <property type="entry name" value="Acyl_CoA_acyltransferase"/>
</dbReference>
<dbReference type="SUPFAM" id="SSF55729">
    <property type="entry name" value="Acyl-CoA N-acyltransferases (Nat)"/>
    <property type="match status" value="1"/>
</dbReference>
<evidence type="ECO:0000259" key="4">
    <source>
        <dbReference type="PROSITE" id="PS51186"/>
    </source>
</evidence>
<dbReference type="Proteomes" id="UP000824250">
    <property type="component" value="Unassembled WGS sequence"/>
</dbReference>
<reference evidence="5" key="1">
    <citation type="submission" date="2020-10" db="EMBL/GenBank/DDBJ databases">
        <authorList>
            <person name="Gilroy R."/>
        </authorList>
    </citation>
    <scope>NUCLEOTIDE SEQUENCE</scope>
    <source>
        <strain evidence="5">CHK180-2868</strain>
    </source>
</reference>
<dbReference type="Pfam" id="PF13302">
    <property type="entry name" value="Acetyltransf_3"/>
    <property type="match status" value="1"/>
</dbReference>
<dbReference type="GO" id="GO:0008999">
    <property type="term" value="F:protein-N-terminal-alanine acetyltransferase activity"/>
    <property type="evidence" value="ECO:0007669"/>
    <property type="project" value="TreeGrafter"/>
</dbReference>
<sequence length="187" mass="21340">MKNQWIQLVPPRRSLARDLTEFYRRNREFFRKYEPLRSPEFYSLRVQQELLGDEIAAQKTGSSCCFYIQEAGAQSGIIGTISLTGIIRGAFCSAFLGYKMDQEYINKGYMTMAVGMMTEYAFQNLGLHRIEANVMPWNEASLRVLEKNGYVKEGLAKNYLKINGKWEDHIHMVKLSGEESGSNGSAV</sequence>
<dbReference type="EMBL" id="DVGC01000029">
    <property type="protein sequence ID" value="HIR05421.1"/>
    <property type="molecule type" value="Genomic_DNA"/>
</dbReference>
<evidence type="ECO:0000313" key="5">
    <source>
        <dbReference type="EMBL" id="HIR05421.1"/>
    </source>
</evidence>
<organism evidence="5 6">
    <name type="scientific">Candidatus Copromonas faecavium</name>
    <name type="common">nom. illeg.</name>
    <dbReference type="NCBI Taxonomy" id="2840740"/>
    <lineage>
        <taxon>Bacteria</taxon>
        <taxon>Bacillati</taxon>
        <taxon>Bacillota</taxon>
        <taxon>Clostridia</taxon>
        <taxon>Lachnospirales</taxon>
        <taxon>Lachnospiraceae</taxon>
        <taxon>Candidatus Copromonas (nom. illeg.)</taxon>
    </lineage>
</organism>
<comment type="similarity">
    <text evidence="3">Belongs to the acetyltransferase family. RimJ subfamily.</text>
</comment>
<keyword evidence="1" id="KW-0808">Transferase</keyword>
<evidence type="ECO:0000256" key="1">
    <source>
        <dbReference type="ARBA" id="ARBA00022679"/>
    </source>
</evidence>
<protein>
    <submittedName>
        <fullName evidence="5">GNAT family N-acetyltransferase</fullName>
    </submittedName>
</protein>
<reference evidence="5" key="2">
    <citation type="journal article" date="2021" name="PeerJ">
        <title>Extensive microbial diversity within the chicken gut microbiome revealed by metagenomics and culture.</title>
        <authorList>
            <person name="Gilroy R."/>
            <person name="Ravi A."/>
            <person name="Getino M."/>
            <person name="Pursley I."/>
            <person name="Horton D.L."/>
            <person name="Alikhan N.F."/>
            <person name="Baker D."/>
            <person name="Gharbi K."/>
            <person name="Hall N."/>
            <person name="Watson M."/>
            <person name="Adriaenssens E.M."/>
            <person name="Foster-Nyarko E."/>
            <person name="Jarju S."/>
            <person name="Secka A."/>
            <person name="Antonio M."/>
            <person name="Oren A."/>
            <person name="Chaudhuri R.R."/>
            <person name="La Ragione R."/>
            <person name="Hildebrand F."/>
            <person name="Pallen M.J."/>
        </authorList>
    </citation>
    <scope>NUCLEOTIDE SEQUENCE</scope>
    <source>
        <strain evidence="5">CHK180-2868</strain>
    </source>
</reference>
<feature type="domain" description="N-acetyltransferase" evidence="4">
    <location>
        <begin position="6"/>
        <end position="177"/>
    </location>
</feature>
<dbReference type="PANTHER" id="PTHR43792:SF8">
    <property type="entry name" value="[RIBOSOMAL PROTEIN US5]-ALANINE N-ACETYLTRANSFERASE"/>
    <property type="match status" value="1"/>
</dbReference>
<dbReference type="Gene3D" id="3.40.630.30">
    <property type="match status" value="1"/>
</dbReference>
<evidence type="ECO:0000313" key="6">
    <source>
        <dbReference type="Proteomes" id="UP000824250"/>
    </source>
</evidence>
<dbReference type="InterPro" id="IPR000182">
    <property type="entry name" value="GNAT_dom"/>
</dbReference>
<proteinExistence type="inferred from homology"/>
<evidence type="ECO:0000256" key="2">
    <source>
        <dbReference type="ARBA" id="ARBA00023315"/>
    </source>
</evidence>
<comment type="caution">
    <text evidence="5">The sequence shown here is derived from an EMBL/GenBank/DDBJ whole genome shotgun (WGS) entry which is preliminary data.</text>
</comment>
<dbReference type="AlphaFoldDB" id="A0A9D1A3M8"/>
<dbReference type="PANTHER" id="PTHR43792">
    <property type="entry name" value="GNAT FAMILY, PUTATIVE (AFU_ORTHOLOGUE AFUA_3G00765)-RELATED-RELATED"/>
    <property type="match status" value="1"/>
</dbReference>
<gene>
    <name evidence="5" type="ORF">IAB28_05580</name>
</gene>
<name>A0A9D1A3M8_9FIRM</name>
<dbReference type="InterPro" id="IPR051531">
    <property type="entry name" value="N-acetyltransferase"/>
</dbReference>
<evidence type="ECO:0000256" key="3">
    <source>
        <dbReference type="ARBA" id="ARBA00038502"/>
    </source>
</evidence>
<dbReference type="GO" id="GO:0005737">
    <property type="term" value="C:cytoplasm"/>
    <property type="evidence" value="ECO:0007669"/>
    <property type="project" value="TreeGrafter"/>
</dbReference>
<dbReference type="PROSITE" id="PS51186">
    <property type="entry name" value="GNAT"/>
    <property type="match status" value="1"/>
</dbReference>
<accession>A0A9D1A3M8</accession>